<gene>
    <name evidence="7" type="primary">Arsi</name>
</gene>
<protein>
    <submittedName>
        <fullName evidence="7">Arylsulfatase I-like</fullName>
    </submittedName>
</protein>
<evidence type="ECO:0000256" key="1">
    <source>
        <dbReference type="ARBA" id="ARBA00001913"/>
    </source>
</evidence>
<dbReference type="PANTHER" id="PTHR10342:SF274">
    <property type="entry name" value="ARYLSULFATASE B"/>
    <property type="match status" value="1"/>
</dbReference>
<dbReference type="InterPro" id="IPR047115">
    <property type="entry name" value="ARSB"/>
</dbReference>
<keyword evidence="5" id="KW-0325">Glycoprotein</keyword>
<dbReference type="PANTHER" id="PTHR10342">
    <property type="entry name" value="ARYLSULFATASE"/>
    <property type="match status" value="1"/>
</dbReference>
<dbReference type="AlphaFoldDB" id="A0A6F9D7F7"/>
<dbReference type="GO" id="GO:0008484">
    <property type="term" value="F:sulfuric ester hydrolase activity"/>
    <property type="evidence" value="ECO:0007669"/>
    <property type="project" value="InterPro"/>
</dbReference>
<keyword evidence="4" id="KW-0106">Calcium</keyword>
<comment type="cofactor">
    <cofactor evidence="1">
        <name>Ca(2+)</name>
        <dbReference type="ChEBI" id="CHEBI:29108"/>
    </cofactor>
</comment>
<dbReference type="InterPro" id="IPR017850">
    <property type="entry name" value="Alkaline_phosphatase_core_sf"/>
</dbReference>
<dbReference type="SUPFAM" id="SSF53649">
    <property type="entry name" value="Alkaline phosphatase-like"/>
    <property type="match status" value="1"/>
</dbReference>
<evidence type="ECO:0000256" key="2">
    <source>
        <dbReference type="ARBA" id="ARBA00008779"/>
    </source>
</evidence>
<dbReference type="Gene3D" id="3.40.720.10">
    <property type="entry name" value="Alkaline Phosphatase, subunit A"/>
    <property type="match status" value="1"/>
</dbReference>
<proteinExistence type="evidence at transcript level"/>
<evidence type="ECO:0000256" key="4">
    <source>
        <dbReference type="ARBA" id="ARBA00022837"/>
    </source>
</evidence>
<feature type="domain" description="Sulfatase N-terminal" evidence="6">
    <location>
        <begin position="46"/>
        <end position="217"/>
    </location>
</feature>
<sequence>MITNKLGLCEYFFVVCFLHYFTKWQQHNKGYVALTSQLMTPLHVRDCCTSDLMYNGEPVTVEVNSFESELVARKVNEIIKKHNQSKPLFAYVAFQAVHVPFVEAPEEYSKPYESMLGKVNEERYKLLTMISALDRALENIVGSLKEAGMWEDTLFVFTSDNGGAARAASNWPLRGAKLGYYEGGIRGPTLVHHSSLSSYVSNKMMHITDWLPTIMSAIQCDENLHDIDGVDQWDAIKDESIKTPRNTMLINLLPNSSKPKKSVMEEYKEEMKIFNIGTPAAVRKHDFKLLTVPTHGVWTAPRESTIVSPKPATDTKPLELYNLANDPYEQHEISEEHPEVVKELLEILAEHQKRNVKLKHHLDKAGCSENCGPVLPWLD</sequence>
<organism evidence="7">
    <name type="scientific">Phallusia mammillata</name>
    <dbReference type="NCBI Taxonomy" id="59560"/>
    <lineage>
        <taxon>Eukaryota</taxon>
        <taxon>Metazoa</taxon>
        <taxon>Chordata</taxon>
        <taxon>Tunicata</taxon>
        <taxon>Ascidiacea</taxon>
        <taxon>Phlebobranchia</taxon>
        <taxon>Ascidiidae</taxon>
        <taxon>Phallusia</taxon>
    </lineage>
</organism>
<evidence type="ECO:0000256" key="5">
    <source>
        <dbReference type="ARBA" id="ARBA00023180"/>
    </source>
</evidence>
<dbReference type="Pfam" id="PF00884">
    <property type="entry name" value="Sulfatase"/>
    <property type="match status" value="1"/>
</dbReference>
<dbReference type="Gene3D" id="3.30.1120.10">
    <property type="match status" value="1"/>
</dbReference>
<accession>A0A6F9D7F7</accession>
<evidence type="ECO:0000313" key="7">
    <source>
        <dbReference type="EMBL" id="CAB3223291.1"/>
    </source>
</evidence>
<comment type="similarity">
    <text evidence="2">Belongs to the sulfatase family.</text>
</comment>
<name>A0A6F9D7F7_9ASCI</name>
<reference evidence="7" key="1">
    <citation type="submission" date="2020-04" db="EMBL/GenBank/DDBJ databases">
        <authorList>
            <person name="Neveu A P."/>
        </authorList>
    </citation>
    <scope>NUCLEOTIDE SEQUENCE</scope>
    <source>
        <tissue evidence="7">Whole embryo</tissue>
    </source>
</reference>
<dbReference type="Pfam" id="PF14707">
    <property type="entry name" value="Sulfatase_C"/>
    <property type="match status" value="1"/>
</dbReference>
<dbReference type="EMBL" id="LR783088">
    <property type="protein sequence ID" value="CAB3223291.1"/>
    <property type="molecule type" value="mRNA"/>
</dbReference>
<evidence type="ECO:0000259" key="6">
    <source>
        <dbReference type="Pfam" id="PF00884"/>
    </source>
</evidence>
<evidence type="ECO:0000256" key="3">
    <source>
        <dbReference type="ARBA" id="ARBA00022723"/>
    </source>
</evidence>
<dbReference type="InterPro" id="IPR000917">
    <property type="entry name" value="Sulfatase_N"/>
</dbReference>
<keyword evidence="3" id="KW-0479">Metal-binding</keyword>
<dbReference type="GO" id="GO:0046872">
    <property type="term" value="F:metal ion binding"/>
    <property type="evidence" value="ECO:0007669"/>
    <property type="project" value="UniProtKB-KW"/>
</dbReference>